<name>I4YQR4_9HYPH</name>
<dbReference type="AlphaFoldDB" id="I4YQR4"/>
<proteinExistence type="predicted"/>
<dbReference type="PATRIC" id="fig|864069.3.peg.3086"/>
<protein>
    <submittedName>
        <fullName evidence="1">Uncharacterized protein</fullName>
    </submittedName>
</protein>
<evidence type="ECO:0000313" key="2">
    <source>
        <dbReference type="Proteomes" id="UP000003947"/>
    </source>
</evidence>
<keyword evidence="2" id="KW-1185">Reference proteome</keyword>
<reference evidence="1 2" key="1">
    <citation type="submission" date="2012-02" db="EMBL/GenBank/DDBJ databases">
        <title>Improved High-Quality Draft sequence of Microvirga sp. WSM3557.</title>
        <authorList>
            <consortium name="US DOE Joint Genome Institute"/>
            <person name="Lucas S."/>
            <person name="Han J."/>
            <person name="Lapidus A."/>
            <person name="Cheng J.-F."/>
            <person name="Goodwin L."/>
            <person name="Pitluck S."/>
            <person name="Peters L."/>
            <person name="Zhang X."/>
            <person name="Detter J.C."/>
            <person name="Han C."/>
            <person name="Tapia R."/>
            <person name="Land M."/>
            <person name="Hauser L."/>
            <person name="Kyrpides N."/>
            <person name="Ivanova N."/>
            <person name="Pagani I."/>
            <person name="Brau L."/>
            <person name="Yates R."/>
            <person name="O'Hara G."/>
            <person name="Rui T."/>
            <person name="Howieson J."/>
            <person name="Reeve W."/>
            <person name="Woyke T."/>
        </authorList>
    </citation>
    <scope>NUCLEOTIDE SEQUENCE [LARGE SCALE GENOMIC DNA]</scope>
    <source>
        <strain evidence="1 2">WSM3557</strain>
    </source>
</reference>
<evidence type="ECO:0000313" key="1">
    <source>
        <dbReference type="EMBL" id="EIM26306.1"/>
    </source>
</evidence>
<dbReference type="EMBL" id="JH660645">
    <property type="protein sequence ID" value="EIM26306.1"/>
    <property type="molecule type" value="Genomic_DNA"/>
</dbReference>
<accession>I4YQR4</accession>
<sequence length="55" mass="6147">MDFTEALRMAERNLTEGATLAELRELAQDLRALTPNSLLADLIELKIAVIEGYWG</sequence>
<dbReference type="Proteomes" id="UP000003947">
    <property type="component" value="Unassembled WGS sequence"/>
</dbReference>
<organism evidence="1 2">
    <name type="scientific">Microvirga lotononidis</name>
    <dbReference type="NCBI Taxonomy" id="864069"/>
    <lineage>
        <taxon>Bacteria</taxon>
        <taxon>Pseudomonadati</taxon>
        <taxon>Pseudomonadota</taxon>
        <taxon>Alphaproteobacteria</taxon>
        <taxon>Hyphomicrobiales</taxon>
        <taxon>Methylobacteriaceae</taxon>
        <taxon>Microvirga</taxon>
    </lineage>
</organism>
<gene>
    <name evidence="1" type="ORF">MicloDRAFT_00028550</name>
</gene>
<dbReference type="HOGENOM" id="CLU_212711_0_0_5"/>